<dbReference type="Gene3D" id="1.25.40.10">
    <property type="entry name" value="Tetratricopeptide repeat domain"/>
    <property type="match status" value="1"/>
</dbReference>
<sequence>MTWLPYDMGVLAALRGDHEAAREHLAAAGPDDRALLLLGQLGGPDDSYERAAELGNAEAAYNLGARRAMAEDWPAALRWYERSAELGEPGARRMLGIMYATGQGVPVDDTVAEAYWRAAADGDERAFRDLGTLFGYHRDDPAEAAHWFLKAGQAGDPTAPRELKRLVPRLNRDDRRARTLLGVIHGFHLDDRATAVKLLTVSAGEGDPIAQRSLGFLVQGEDPDRAAALYRSAAEAGDTIAAFNVALLAGPTPEAVPWLRIAAEAGMPDAYPVLADRLSEQDRDEEARSWYLKGAEAGQVTSMFALAAWYRDGFGGPVDLVQALRWYLTMLQHGSGDGVHEIHGFVDRMTPDEIHEAGRLSGRYAEADLLAS</sequence>
<reference evidence="1 2" key="1">
    <citation type="submission" date="2015-10" db="EMBL/GenBank/DDBJ databases">
        <authorList>
            <person name="Gilbert D.G."/>
        </authorList>
    </citation>
    <scope>NUCLEOTIDE SEQUENCE [LARGE SCALE GENOMIC DNA]</scope>
    <source>
        <strain evidence="1 2">NRRL B-16712</strain>
    </source>
</reference>
<organism evidence="1 2">
    <name type="scientific">Actinoplanes awajinensis subsp. mycoplanecinus</name>
    <dbReference type="NCBI Taxonomy" id="135947"/>
    <lineage>
        <taxon>Bacteria</taxon>
        <taxon>Bacillati</taxon>
        <taxon>Actinomycetota</taxon>
        <taxon>Actinomycetes</taxon>
        <taxon>Micromonosporales</taxon>
        <taxon>Micromonosporaceae</taxon>
        <taxon>Actinoplanes</taxon>
    </lineage>
</organism>
<dbReference type="PANTHER" id="PTHR11102:SF160">
    <property type="entry name" value="ERAD-ASSOCIATED E3 UBIQUITIN-PROTEIN LIGASE COMPONENT HRD3"/>
    <property type="match status" value="1"/>
</dbReference>
<dbReference type="Proteomes" id="UP000053244">
    <property type="component" value="Unassembled WGS sequence"/>
</dbReference>
<evidence type="ECO:0000313" key="1">
    <source>
        <dbReference type="EMBL" id="KUL25409.1"/>
    </source>
</evidence>
<comment type="caution">
    <text evidence="1">The sequence shown here is derived from an EMBL/GenBank/DDBJ whole genome shotgun (WGS) entry which is preliminary data.</text>
</comment>
<evidence type="ECO:0008006" key="3">
    <source>
        <dbReference type="Google" id="ProtNLM"/>
    </source>
</evidence>
<accession>A0A101JES0</accession>
<dbReference type="PANTHER" id="PTHR11102">
    <property type="entry name" value="SEL-1-LIKE PROTEIN"/>
    <property type="match status" value="1"/>
</dbReference>
<name>A0A101JES0_9ACTN</name>
<dbReference type="SUPFAM" id="SSF81901">
    <property type="entry name" value="HCP-like"/>
    <property type="match status" value="2"/>
</dbReference>
<dbReference type="OrthoDB" id="4227084at2"/>
<protein>
    <recommendedName>
        <fullName evidence="3">Sel1 repeat protein</fullName>
    </recommendedName>
</protein>
<dbReference type="AlphaFoldDB" id="A0A101JES0"/>
<keyword evidence="2" id="KW-1185">Reference proteome</keyword>
<dbReference type="InterPro" id="IPR050767">
    <property type="entry name" value="Sel1_AlgK"/>
</dbReference>
<evidence type="ECO:0000313" key="2">
    <source>
        <dbReference type="Proteomes" id="UP000053244"/>
    </source>
</evidence>
<gene>
    <name evidence="1" type="ORF">ADL15_40790</name>
</gene>
<dbReference type="InterPro" id="IPR011990">
    <property type="entry name" value="TPR-like_helical_dom_sf"/>
</dbReference>
<dbReference type="Pfam" id="PF08238">
    <property type="entry name" value="Sel1"/>
    <property type="match status" value="6"/>
</dbReference>
<dbReference type="RefSeq" id="WP_067703631.1">
    <property type="nucleotide sequence ID" value="NZ_LLZH01000314.1"/>
</dbReference>
<proteinExistence type="predicted"/>
<dbReference type="EMBL" id="LLZH01000314">
    <property type="protein sequence ID" value="KUL25409.1"/>
    <property type="molecule type" value="Genomic_DNA"/>
</dbReference>
<dbReference type="InterPro" id="IPR006597">
    <property type="entry name" value="Sel1-like"/>
</dbReference>
<dbReference type="SMART" id="SM00671">
    <property type="entry name" value="SEL1"/>
    <property type="match status" value="5"/>
</dbReference>